<sequence length="215" mass="23402">MDDRLLTSPAAALISLVINAEAEVPVVAIDADGLNQPLRGPLRAGNGGDLVGLSDHPKESLDRSEIELFVDQEGAMPLLACWKEGPGLIPPEVLESAVRRVQHRWPTVVMNLPYTCPPETISSGVAMANHVFLIADRHHAGHEWLYQPGHQLSTLARDNRVTVLTLGGQSKITTPDTIHLPRTGQGSDGRDPIDIPTDPESLTIFHRILSRVYKS</sequence>
<gene>
    <name evidence="2" type="ORF">HMPREF9997_00821</name>
</gene>
<name>L1MIU9_9CORY</name>
<dbReference type="Proteomes" id="UP000010445">
    <property type="component" value="Unassembled WGS sequence"/>
</dbReference>
<evidence type="ECO:0000256" key="1">
    <source>
        <dbReference type="SAM" id="MobiDB-lite"/>
    </source>
</evidence>
<dbReference type="AlphaFoldDB" id="L1MIU9"/>
<keyword evidence="3" id="KW-1185">Reference proteome</keyword>
<proteinExistence type="predicted"/>
<dbReference type="eggNOG" id="ENOG50302N5">
    <property type="taxonomic scope" value="Bacteria"/>
</dbReference>
<dbReference type="HOGENOM" id="CLU_1281398_0_0_11"/>
<protein>
    <submittedName>
        <fullName evidence="2">Uncharacterized protein</fullName>
    </submittedName>
</protein>
<reference evidence="2 3" key="1">
    <citation type="submission" date="2012-05" db="EMBL/GenBank/DDBJ databases">
        <authorList>
            <person name="Weinstock G."/>
            <person name="Sodergren E."/>
            <person name="Lobos E.A."/>
            <person name="Fulton L."/>
            <person name="Fulton R."/>
            <person name="Courtney L."/>
            <person name="Fronick C."/>
            <person name="O'Laughlin M."/>
            <person name="Godfrey J."/>
            <person name="Wilson R.M."/>
            <person name="Miner T."/>
            <person name="Farmer C."/>
            <person name="Delehaunty K."/>
            <person name="Cordes M."/>
            <person name="Minx P."/>
            <person name="Tomlinson C."/>
            <person name="Chen J."/>
            <person name="Wollam A."/>
            <person name="Pepin K.H."/>
            <person name="Bhonagiri V."/>
            <person name="Zhang X."/>
            <person name="Suruliraj S."/>
            <person name="Warren W."/>
            <person name="Mitreva M."/>
            <person name="Mardis E.R."/>
            <person name="Wilson R.K."/>
        </authorList>
    </citation>
    <scope>NUCLEOTIDE SEQUENCE [LARGE SCALE GENOMIC DNA]</scope>
    <source>
        <strain evidence="2 3">F0235</strain>
    </source>
</reference>
<dbReference type="PATRIC" id="fig|1035195.3.peg.733"/>
<comment type="caution">
    <text evidence="2">The sequence shown here is derived from an EMBL/GenBank/DDBJ whole genome shotgun (WGS) entry which is preliminary data.</text>
</comment>
<evidence type="ECO:0000313" key="2">
    <source>
        <dbReference type="EMBL" id="EKX91218.1"/>
    </source>
</evidence>
<organism evidence="2 3">
    <name type="scientific">Corynebacterium durum F0235</name>
    <dbReference type="NCBI Taxonomy" id="1035195"/>
    <lineage>
        <taxon>Bacteria</taxon>
        <taxon>Bacillati</taxon>
        <taxon>Actinomycetota</taxon>
        <taxon>Actinomycetes</taxon>
        <taxon>Mycobacteriales</taxon>
        <taxon>Corynebacteriaceae</taxon>
        <taxon>Corynebacterium</taxon>
    </lineage>
</organism>
<feature type="region of interest" description="Disordered" evidence="1">
    <location>
        <begin position="176"/>
        <end position="196"/>
    </location>
</feature>
<evidence type="ECO:0000313" key="3">
    <source>
        <dbReference type="Proteomes" id="UP000010445"/>
    </source>
</evidence>
<dbReference type="EMBL" id="AMEM01000013">
    <property type="protein sequence ID" value="EKX91218.1"/>
    <property type="molecule type" value="Genomic_DNA"/>
</dbReference>
<accession>L1MIU9</accession>